<dbReference type="EMBL" id="CP054836">
    <property type="protein sequence ID" value="QKV17857.1"/>
    <property type="molecule type" value="Genomic_DNA"/>
</dbReference>
<name>A0A6N1VFW2_9HYPH</name>
<dbReference type="AlphaFoldDB" id="A0A6N1VFW2"/>
<reference evidence="1 2" key="1">
    <citation type="submission" date="2020-06" db="EMBL/GenBank/DDBJ databases">
        <title>Oricola thermophila sp. nov. isolated from a tidal sediments.</title>
        <authorList>
            <person name="Kwon K.K."/>
            <person name="Yang S.-H."/>
            <person name="Park M.-J."/>
        </authorList>
    </citation>
    <scope>NUCLEOTIDE SEQUENCE [LARGE SCALE GENOMIC DNA]</scope>
    <source>
        <strain evidence="1 2">MEBiC13590</strain>
    </source>
</reference>
<proteinExistence type="predicted"/>
<keyword evidence="2" id="KW-1185">Reference proteome</keyword>
<accession>A0A6N1VFW2</accession>
<evidence type="ECO:0000313" key="1">
    <source>
        <dbReference type="EMBL" id="QKV17857.1"/>
    </source>
</evidence>
<protein>
    <recommendedName>
        <fullName evidence="3">Phage tail assembly protein</fullName>
    </recommendedName>
</protein>
<dbReference type="Proteomes" id="UP000509367">
    <property type="component" value="Chromosome"/>
</dbReference>
<evidence type="ECO:0000313" key="2">
    <source>
        <dbReference type="Proteomes" id="UP000509367"/>
    </source>
</evidence>
<dbReference type="RefSeq" id="WP_175275754.1">
    <property type="nucleotide sequence ID" value="NZ_CP054836.1"/>
</dbReference>
<dbReference type="KEGG" id="orm:HTY61_04980"/>
<evidence type="ECO:0008006" key="3">
    <source>
        <dbReference type="Google" id="ProtNLM"/>
    </source>
</evidence>
<sequence>MADKPKIGAGNVEIELDGVPYTLKPTLRAARMVSQNFGGFQKALAAIGNLDLDAYVSVIAAGVGAKASDVNEIAEAVWRTGMPGLADPVVTYLTNLANGGRPLDNAGGSGDENPQTDQ</sequence>
<gene>
    <name evidence="1" type="ORF">HTY61_04980</name>
</gene>
<organism evidence="1 2">
    <name type="scientific">Oricola thermophila</name>
    <dbReference type="NCBI Taxonomy" id="2742145"/>
    <lineage>
        <taxon>Bacteria</taxon>
        <taxon>Pseudomonadati</taxon>
        <taxon>Pseudomonadota</taxon>
        <taxon>Alphaproteobacteria</taxon>
        <taxon>Hyphomicrobiales</taxon>
        <taxon>Ahrensiaceae</taxon>
        <taxon>Oricola</taxon>
    </lineage>
</organism>